<gene>
    <name evidence="1" type="ORF">HMPREF0322_00522</name>
</gene>
<accession>G9XHU6</accession>
<dbReference type="HOGENOM" id="CLU_2568252_0_0_9"/>
<reference evidence="1 2" key="1">
    <citation type="submission" date="2011-08" db="EMBL/GenBank/DDBJ databases">
        <authorList>
            <person name="Weinstock G."/>
            <person name="Sodergren E."/>
            <person name="Clifton S."/>
            <person name="Fulton L."/>
            <person name="Fulton B."/>
            <person name="Courtney L."/>
            <person name="Fronick C."/>
            <person name="Harrison M."/>
            <person name="Strong C."/>
            <person name="Farmer C."/>
            <person name="Delahaunty K."/>
            <person name="Markovic C."/>
            <person name="Hall O."/>
            <person name="Minx P."/>
            <person name="Tomlinson C."/>
            <person name="Mitreva M."/>
            <person name="Hou S."/>
            <person name="Chen J."/>
            <person name="Wollam A."/>
            <person name="Pepin K.H."/>
            <person name="Johnson M."/>
            <person name="Bhonagiri V."/>
            <person name="Zhang X."/>
            <person name="Suruliraj S."/>
            <person name="Warren W."/>
            <person name="Chinwalla A."/>
            <person name="Mardis E.R."/>
            <person name="Wilson R.K."/>
        </authorList>
    </citation>
    <scope>NUCLEOTIDE SEQUENCE [LARGE SCALE GENOMIC DNA]</scope>
    <source>
        <strain evidence="1 2">DP7</strain>
    </source>
</reference>
<comment type="caution">
    <text evidence="1">The sequence shown here is derived from an EMBL/GenBank/DDBJ whole genome shotgun (WGS) entry which is preliminary data.</text>
</comment>
<name>G9XHU6_DESHA</name>
<dbReference type="AlphaFoldDB" id="G9XHU6"/>
<sequence length="81" mass="9103">MEKPFGVCPKRAFPTGFGQVEFEVCLGVDLSTLPTGTTAAWGMRYPVCILLRLTISTEFPVFYGHLNTPRSISFWDSWGRN</sequence>
<evidence type="ECO:0000313" key="2">
    <source>
        <dbReference type="Proteomes" id="UP000004416"/>
    </source>
</evidence>
<proteinExistence type="predicted"/>
<dbReference type="EMBL" id="AFZX01000012">
    <property type="protein sequence ID" value="EHL08774.1"/>
    <property type="molecule type" value="Genomic_DNA"/>
</dbReference>
<evidence type="ECO:0000313" key="1">
    <source>
        <dbReference type="EMBL" id="EHL08774.1"/>
    </source>
</evidence>
<organism evidence="1 2">
    <name type="scientific">Desulfitobacterium hafniense DP7</name>
    <dbReference type="NCBI Taxonomy" id="537010"/>
    <lineage>
        <taxon>Bacteria</taxon>
        <taxon>Bacillati</taxon>
        <taxon>Bacillota</taxon>
        <taxon>Clostridia</taxon>
        <taxon>Eubacteriales</taxon>
        <taxon>Desulfitobacteriaceae</taxon>
        <taxon>Desulfitobacterium</taxon>
    </lineage>
</organism>
<dbReference type="Proteomes" id="UP000004416">
    <property type="component" value="Unassembled WGS sequence"/>
</dbReference>
<protein>
    <submittedName>
        <fullName evidence="1">Uncharacterized protein</fullName>
    </submittedName>
</protein>